<organism evidence="2 3">
    <name type="scientific">Trachymyrmex cornetzi</name>
    <dbReference type="NCBI Taxonomy" id="471704"/>
    <lineage>
        <taxon>Eukaryota</taxon>
        <taxon>Metazoa</taxon>
        <taxon>Ecdysozoa</taxon>
        <taxon>Arthropoda</taxon>
        <taxon>Hexapoda</taxon>
        <taxon>Insecta</taxon>
        <taxon>Pterygota</taxon>
        <taxon>Neoptera</taxon>
        <taxon>Endopterygota</taxon>
        <taxon>Hymenoptera</taxon>
        <taxon>Apocrita</taxon>
        <taxon>Aculeata</taxon>
        <taxon>Formicoidea</taxon>
        <taxon>Formicidae</taxon>
        <taxon>Myrmicinae</taxon>
        <taxon>Trachymyrmex</taxon>
    </lineage>
</organism>
<accession>A0A195DXG8</accession>
<dbReference type="PANTHER" id="PTHR33309">
    <property type="entry name" value="KERATIN, ULTRA HIGH-SULFUR MATRIX PROTEIN-LIKE"/>
    <property type="match status" value="1"/>
</dbReference>
<protein>
    <recommendedName>
        <fullName evidence="1">Mutator-like transposase domain-containing protein</fullName>
    </recommendedName>
</protein>
<proteinExistence type="predicted"/>
<dbReference type="PANTHER" id="PTHR33309:SF3">
    <property type="entry name" value="CCHC-TYPE DOMAIN-CONTAINING PROTEIN"/>
    <property type="match status" value="1"/>
</dbReference>
<name>A0A195DXG8_9HYME</name>
<dbReference type="EMBL" id="KQ980199">
    <property type="protein sequence ID" value="KYN17304.1"/>
    <property type="molecule type" value="Genomic_DNA"/>
</dbReference>
<evidence type="ECO:0000259" key="1">
    <source>
        <dbReference type="Pfam" id="PF20700"/>
    </source>
</evidence>
<dbReference type="InterPro" id="IPR049012">
    <property type="entry name" value="Mutator_transp_dom"/>
</dbReference>
<feature type="non-terminal residue" evidence="2">
    <location>
        <position position="1"/>
    </location>
</feature>
<reference evidence="2 3" key="1">
    <citation type="submission" date="2015-09" db="EMBL/GenBank/DDBJ databases">
        <title>Trachymyrmex cornetzi WGS genome.</title>
        <authorList>
            <person name="Nygaard S."/>
            <person name="Hu H."/>
            <person name="Boomsma J."/>
            <person name="Zhang G."/>
        </authorList>
    </citation>
    <scope>NUCLEOTIDE SEQUENCE [LARGE SCALE GENOMIC DNA]</scope>
    <source>
        <strain evidence="2">Tcor2-1</strain>
        <tissue evidence="2">Whole body</tissue>
    </source>
</reference>
<dbReference type="Pfam" id="PF20700">
    <property type="entry name" value="Mutator"/>
    <property type="match status" value="1"/>
</dbReference>
<dbReference type="Proteomes" id="UP000078492">
    <property type="component" value="Unassembled WGS sequence"/>
</dbReference>
<feature type="domain" description="Mutator-like transposase" evidence="1">
    <location>
        <begin position="28"/>
        <end position="380"/>
    </location>
</feature>
<keyword evidence="3" id="KW-1185">Reference proteome</keyword>
<sequence length="544" mass="60898">RSPPVGTSAKKLKLCDDAQDVEVDASVGYRFINFVTVFNAISLLVKCKVCDSDIKFTESSKRGLGFKIVVSCEKCQNAEIPNCPLINNRAYEINRRIIVAMRLLGIGLNGIIKFCAFMELPRPIFQSYYDKIIKIVFEATQSVCKISMEKAMNVEKEESARKNFNGLVVSGNGSWRKRGFSSLFGLVSLIGWSTGKVIDIITKSSYCKACESWAKRCDTAEYSEWLENYKNNCQANHTGSAGKMEVDAVIEMFRCSESLYDVKYGSYIGDGDSKTFSGLLKSEPYDNLIVQKKECIDHVQKRMGTRLRNLKKKVPGLGGKGKLTNKLIDELAIYYGLAIRRNHESIEKMKNEIWATLFHKISTNEKPQHDKCPAGENSWCSWQKAKATNTLDHFSHKAALSEEVLNALKPIYEELNSDDLLNRCIGGFTQNSNGSFNATVWSMAPKSKSSGKIVLDITVNNFAIPAFNDGISSLMKVIKALDMTIGRNCYNFCVETDQHRVYLLDRSLTEAAKQARIASKSTRKEEEELNINLEGQLYGAGIAD</sequence>
<evidence type="ECO:0000313" key="2">
    <source>
        <dbReference type="EMBL" id="KYN17304.1"/>
    </source>
</evidence>
<dbReference type="AlphaFoldDB" id="A0A195DXG8"/>
<evidence type="ECO:0000313" key="3">
    <source>
        <dbReference type="Proteomes" id="UP000078492"/>
    </source>
</evidence>
<gene>
    <name evidence="2" type="ORF">ALC57_10430</name>
</gene>